<comment type="caution">
    <text evidence="2">The sequence shown here is derived from an EMBL/GenBank/DDBJ whole genome shotgun (WGS) entry which is preliminary data.</text>
</comment>
<evidence type="ECO:0000313" key="3">
    <source>
        <dbReference type="Proteomes" id="UP001465976"/>
    </source>
</evidence>
<proteinExistence type="predicted"/>
<accession>A0ABR3EQY6</accession>
<name>A0ABR3EQY6_9AGAR</name>
<feature type="compositionally biased region" description="Polar residues" evidence="1">
    <location>
        <begin position="84"/>
        <end position="99"/>
    </location>
</feature>
<feature type="region of interest" description="Disordered" evidence="1">
    <location>
        <begin position="1"/>
        <end position="99"/>
    </location>
</feature>
<organism evidence="2 3">
    <name type="scientific">Marasmius crinis-equi</name>
    <dbReference type="NCBI Taxonomy" id="585013"/>
    <lineage>
        <taxon>Eukaryota</taxon>
        <taxon>Fungi</taxon>
        <taxon>Dikarya</taxon>
        <taxon>Basidiomycota</taxon>
        <taxon>Agaricomycotina</taxon>
        <taxon>Agaricomycetes</taxon>
        <taxon>Agaricomycetidae</taxon>
        <taxon>Agaricales</taxon>
        <taxon>Marasmiineae</taxon>
        <taxon>Marasmiaceae</taxon>
        <taxon>Marasmius</taxon>
    </lineage>
</organism>
<keyword evidence="3" id="KW-1185">Reference proteome</keyword>
<gene>
    <name evidence="2" type="ORF">V5O48_016718</name>
</gene>
<evidence type="ECO:0000313" key="2">
    <source>
        <dbReference type="EMBL" id="KAL0565305.1"/>
    </source>
</evidence>
<evidence type="ECO:0000256" key="1">
    <source>
        <dbReference type="SAM" id="MobiDB-lite"/>
    </source>
</evidence>
<feature type="compositionally biased region" description="Polar residues" evidence="1">
    <location>
        <begin position="46"/>
        <end position="55"/>
    </location>
</feature>
<feature type="compositionally biased region" description="Basic and acidic residues" evidence="1">
    <location>
        <begin position="20"/>
        <end position="34"/>
    </location>
</feature>
<dbReference type="Proteomes" id="UP001465976">
    <property type="component" value="Unassembled WGS sequence"/>
</dbReference>
<dbReference type="EMBL" id="JBAHYK010002329">
    <property type="protein sequence ID" value="KAL0565305.1"/>
    <property type="molecule type" value="Genomic_DNA"/>
</dbReference>
<reference evidence="2 3" key="1">
    <citation type="submission" date="2024-02" db="EMBL/GenBank/DDBJ databases">
        <title>A draft genome for the cacao thread blight pathogen Marasmius crinis-equi.</title>
        <authorList>
            <person name="Cohen S.P."/>
            <person name="Baruah I.K."/>
            <person name="Amoako-Attah I."/>
            <person name="Bukari Y."/>
            <person name="Meinhardt L.W."/>
            <person name="Bailey B.A."/>
        </authorList>
    </citation>
    <scope>NUCLEOTIDE SEQUENCE [LARGE SCALE GENOMIC DNA]</scope>
    <source>
        <strain evidence="2 3">GH-76</strain>
    </source>
</reference>
<protein>
    <submittedName>
        <fullName evidence="2">Uncharacterized protein</fullName>
    </submittedName>
</protein>
<sequence>MAGAADMLLEFKHANPHKPSHSEEEILALKREEEAPPDFPHPITTPLMSKTPQTLHTHEGSRSPKSSHTRIEIRANKRVIQPTDPGNPQSVRRSARLQQ</sequence>